<feature type="non-terminal residue" evidence="1">
    <location>
        <position position="48"/>
    </location>
</feature>
<proteinExistence type="predicted"/>
<sequence length="48" mass="5483">MKVFLPLNVRVDNKKILFVGGGKIALHKIQTIEQYTRNITIVSPEMLD</sequence>
<comment type="caution">
    <text evidence="1">The sequence shown here is derived from an EMBL/GenBank/DDBJ whole genome shotgun (WGS) entry which is preliminary data.</text>
</comment>
<dbReference type="EMBL" id="DRSK01000042">
    <property type="protein sequence ID" value="HHE07448.1"/>
    <property type="molecule type" value="Genomic_DNA"/>
</dbReference>
<reference evidence="1" key="1">
    <citation type="journal article" date="2020" name="mSystems">
        <title>Genome- and Community-Level Interaction Insights into Carbon Utilization and Element Cycling Functions of Hydrothermarchaeota in Hydrothermal Sediment.</title>
        <authorList>
            <person name="Zhou Z."/>
            <person name="Liu Y."/>
            <person name="Xu W."/>
            <person name="Pan J."/>
            <person name="Luo Z.H."/>
            <person name="Li M."/>
        </authorList>
    </citation>
    <scope>NUCLEOTIDE SEQUENCE [LARGE SCALE GENOMIC DNA]</scope>
    <source>
        <strain evidence="1">HyVt-628</strain>
    </source>
</reference>
<organism evidence="1">
    <name type="scientific">Chlorobaculum parvum</name>
    <dbReference type="NCBI Taxonomy" id="274539"/>
    <lineage>
        <taxon>Bacteria</taxon>
        <taxon>Pseudomonadati</taxon>
        <taxon>Chlorobiota</taxon>
        <taxon>Chlorobiia</taxon>
        <taxon>Chlorobiales</taxon>
        <taxon>Chlorobiaceae</taxon>
        <taxon>Chlorobaculum</taxon>
    </lineage>
</organism>
<accession>A0A7C5DFN2</accession>
<protein>
    <submittedName>
        <fullName evidence="1">Bifunctional precorrin-2 dehydrogenase/sirohydrochlorin ferrochelatase</fullName>
    </submittedName>
</protein>
<dbReference type="InterPro" id="IPR036291">
    <property type="entry name" value="NAD(P)-bd_dom_sf"/>
</dbReference>
<dbReference type="AlphaFoldDB" id="A0A7C5DFN2"/>
<dbReference type="Pfam" id="PF13241">
    <property type="entry name" value="NAD_binding_7"/>
    <property type="match status" value="1"/>
</dbReference>
<dbReference type="SUPFAM" id="SSF51735">
    <property type="entry name" value="NAD(P)-binding Rossmann-fold domains"/>
    <property type="match status" value="1"/>
</dbReference>
<evidence type="ECO:0000313" key="1">
    <source>
        <dbReference type="EMBL" id="HHE07448.1"/>
    </source>
</evidence>
<dbReference type="Proteomes" id="UP000886059">
    <property type="component" value="Unassembled WGS sequence"/>
</dbReference>
<dbReference type="Gene3D" id="3.40.50.720">
    <property type="entry name" value="NAD(P)-binding Rossmann-like Domain"/>
    <property type="match status" value="1"/>
</dbReference>
<gene>
    <name evidence="1" type="ORF">ENL01_00720</name>
</gene>
<name>A0A7C5DFN2_9CHLB</name>